<feature type="region of interest" description="Disordered" evidence="3">
    <location>
        <begin position="1009"/>
        <end position="1034"/>
    </location>
</feature>
<feature type="coiled-coil region" evidence="2">
    <location>
        <begin position="883"/>
        <end position="936"/>
    </location>
</feature>
<dbReference type="Pfam" id="PF01464">
    <property type="entry name" value="SLT"/>
    <property type="match status" value="1"/>
</dbReference>
<feature type="coiled-coil region" evidence="2">
    <location>
        <begin position="2329"/>
        <end position="2382"/>
    </location>
</feature>
<dbReference type="EMBL" id="CP011376">
    <property type="protein sequence ID" value="AKG07772.1"/>
    <property type="molecule type" value="Genomic_DNA"/>
</dbReference>
<feature type="region of interest" description="Disordered" evidence="3">
    <location>
        <begin position="1516"/>
        <end position="1536"/>
    </location>
</feature>
<dbReference type="Proteomes" id="UP000077465">
    <property type="component" value="Chromosome"/>
</dbReference>
<evidence type="ECO:0000313" key="6">
    <source>
        <dbReference type="EMBL" id="AKG07772.1"/>
    </source>
</evidence>
<dbReference type="PANTHER" id="PTHR37423">
    <property type="entry name" value="SOLUBLE LYTIC MUREIN TRANSGLYCOSYLASE-RELATED"/>
    <property type="match status" value="1"/>
</dbReference>
<dbReference type="Pfam" id="PF18809">
    <property type="entry name" value="PBECR1"/>
    <property type="match status" value="1"/>
</dbReference>
<comment type="similarity">
    <text evidence="1">Belongs to the transglycosylase Slt family.</text>
</comment>
<feature type="coiled-coil region" evidence="2">
    <location>
        <begin position="2761"/>
        <end position="2795"/>
    </location>
</feature>
<evidence type="ECO:0000256" key="3">
    <source>
        <dbReference type="SAM" id="MobiDB-lite"/>
    </source>
</evidence>
<feature type="compositionally biased region" description="Basic and acidic residues" evidence="3">
    <location>
        <begin position="1577"/>
        <end position="1591"/>
    </location>
</feature>
<feature type="compositionally biased region" description="Low complexity" evidence="3">
    <location>
        <begin position="1460"/>
        <end position="1474"/>
    </location>
</feature>
<dbReference type="RefSeq" id="WP_046699232.1">
    <property type="nucleotide sequence ID" value="NZ_CP011376.1"/>
</dbReference>
<feature type="compositionally biased region" description="Polar residues" evidence="3">
    <location>
        <begin position="3182"/>
        <end position="3191"/>
    </location>
</feature>
<evidence type="ECO:0008006" key="8">
    <source>
        <dbReference type="Google" id="ProtNLM"/>
    </source>
</evidence>
<feature type="region of interest" description="Disordered" evidence="3">
    <location>
        <begin position="1564"/>
        <end position="1609"/>
    </location>
</feature>
<evidence type="ECO:0000259" key="4">
    <source>
        <dbReference type="Pfam" id="PF01464"/>
    </source>
</evidence>
<feature type="region of interest" description="Disordered" evidence="3">
    <location>
        <begin position="3182"/>
        <end position="3206"/>
    </location>
</feature>
<evidence type="ECO:0000256" key="2">
    <source>
        <dbReference type="SAM" id="Coils"/>
    </source>
</evidence>
<feature type="compositionally biased region" description="Polar residues" evidence="3">
    <location>
        <begin position="1592"/>
        <end position="1605"/>
    </location>
</feature>
<dbReference type="InterPro" id="IPR041092">
    <property type="entry name" value="PBECR1"/>
</dbReference>
<gene>
    <name evidence="6" type="ORF">AAX06_05950</name>
</gene>
<proteinExistence type="inferred from homology"/>
<organism evidence="6 7">
    <name type="scientific">Moraxella bovoculi</name>
    <dbReference type="NCBI Taxonomy" id="386891"/>
    <lineage>
        <taxon>Bacteria</taxon>
        <taxon>Pseudomonadati</taxon>
        <taxon>Pseudomonadota</taxon>
        <taxon>Gammaproteobacteria</taxon>
        <taxon>Moraxellales</taxon>
        <taxon>Moraxellaceae</taxon>
        <taxon>Moraxella</taxon>
    </lineage>
</organism>
<feature type="region of interest" description="Disordered" evidence="3">
    <location>
        <begin position="1450"/>
        <end position="1489"/>
    </location>
</feature>
<dbReference type="InterPro" id="IPR023346">
    <property type="entry name" value="Lysozyme-like_dom_sf"/>
</dbReference>
<dbReference type="PANTHER" id="PTHR37423:SF2">
    <property type="entry name" value="MEMBRANE-BOUND LYTIC MUREIN TRANSGLYCOSYLASE C"/>
    <property type="match status" value="1"/>
</dbReference>
<keyword evidence="2" id="KW-0175">Coiled coil</keyword>
<sequence length="4339" mass="486468">MTIKDASIRQGLRVAQAREQGSMGNLKIANAPVEHRNTAAQAISELNDEYVPYKEIPKIPAIRTLSGTVSDVINAGGEGVYTLGSGVFNKTHDIFNPTNRNQEKLNRLRRVTPYFENGELVEVGTPEHYRGRLEQETQDVMDSFAHTNNLNNVRDKLNINALGDYFKDSYSDAYKETEAKKAELLSTVDANDMGGQFKATLTHAINNPVNTGINAFRDLTSSTAAFAVSGGNPFIAGTLLGASNMGNSTQDFYEAMGRMPTEDEQAILNSGATISTLIDMAGMKGISRLTGVRTADNVAIDAVTGKGTAGKAVSELFKPNNIGRASATLTLDNVFELGASTAEGVSQNMAQNKPLTNNMGAIWGDTVASTTAMNIGTGSAVLARAAASDGDSKIKSHISSNKLNPKDRKYNPAQVVSELLAQTQSDDAAVRTQAQSKIGTTFDKAHTYFNSLVSEMVNETDETKKKELKDKVIRHYNKHISPLHIEYDTYSGVANTGINYGEIFIKNQEVQAKKLADIQALNEGYSPYLSSVNSNTSSGSGNTTNAVIRMGKYKFQGKQQTNSDDVGRGSGDHIDLHVVGGGNPTQYADRFVLAEGKFKGLSLKDLLDSGKYTPSEAQKYGASRTGKKGKYSHAGIDFDSRINGGVVINPKYAIKNVTKHHNPHGYGHYIQVHFADGVSIGLGHLGKESVDAFFNSYGNGKGSGNVNQTSSVNTSWTGRKHRDIGTSNKYDSLMQEVYSQYGFTAEEQKILKAQIGQESNFDINAKSSANAFGLTQFIPSTAQKYGVRKNDARSQIEGQAKFMKDLLTKYDGDWAKALAAYNTGESNVDKHWGSDGTGKGGGVMTTRWNGGTGETLKYVENILAHADITNVSSGSSFSSDTTLDQLNSLLNQWEQEEANTTNEEDKAKLQEQIDVLKSKLDAINTTEQEEQATEQEARQAFAVEFNPNLSQEEIDNNPFLSDKEKEEYKQTLEIVQEIEGSQPQEYQPKSPEVVQRTYDDIEEEFQAEQANQTNQNKQSDDEIQPTTNTGLIDNEPIFTQRFSLSSTTPEEIDSNPNLTSNQKRAIHKMMDVQRQIADTRDVQDVTNDIIVGSVGNTIRESNRGLQDYITGFENAINANNIKAASDLLTDLQYLRDTRISKNNAINQALQLVEDNNIKDINDAPIIAQDADTKEWFVTEYTGLREGYPEFDGSNALTVFKPNKLTEKISKEAKLVDDFTNAWADYLADYNTEGAQIPALDTSMSSVTSKATNRATRSYDEAEATFKGKEFTQERVKSELPPLTETSKNSVDVKAGKIQLVQDISQVPEEGTFLGRGRYTDESGKSRPSSMYDMEQGRINIGESGWLASPYNPPKQGYKPNPFTLADSKPSTHAEAYGSYFKRMFMKHDDFAKAVLELEPNKLYRTKYSTTEAQYIDNFLQNVPRESVEDARAWMKDKVYGIEKGKPVFKLSKNTVPQQDKSNSNKNTKVNTKANSEAKSNNVVENTPVDTSEELTNLKLDKDILASFKAQLIGKKAKTESNVSGVEDSKTKDTNAVEDSPVDISDELTDLKLDKDTLASVKSQLAGKPVKTESNTTKAKDTPIEVNTKETNTDSNEVASEPNEPSLTGFKKESTTVNTVFNITPEQVEQEKSKHWQSQNHLVLGFRQESDKPLVSILDLASNLENDLNTGIKELTPDIEATEAQIRQVNHFLAFNKAFVKSLKNSYHKEAITADGRDYSFRDFKGYLQKEDGSFDENILTALSLSAYSHFIVNNKDSNSYKDIGKLLNYPEDVTIPPELLFKYKYVGDRYNNTVNSIGRTAYELLGLKTNKDVSELYRGRMIASLGNWVTSSLVNVGLMYEATISNGELKKDSYALDNDNYDDNEAADDHSIVTFLSFTTPDGEGKKKLLDDITEINKGTQGFLGKLFGGDVGLRSPTLEPTDTVNRDIRGTTAKVSNTQANLQKHMQQEPIVINKDSINSLQKLVEKFPEQAKTMIGAYISKDTLDGMHESKRVGAEAKAEGNNRELERLIGFTSGLKRDEEGNYQEFFDSNYVTKNNRGQYNSNEVNMQTMKIHRAMVDYKNFEQVIEADTLNNLTGTETDFVVDGELTDLGHLFSAIAENAEGTEGAIGSMLSNLTYRRGFTVDKVRAEDFLPAFFEHLETDEAIQSAVASTQKLLEDKELSQSDMDNIQSVVDAWGMQALSFRALVEYTKFKQAQKDNTDLITSFGLGADGVNNGSAISNTLMGLMVNDDNPDLMNQIGVFTEESGFSNFHETRLKGLNDYYEGLGTIMEKELSTYKPDRKLRVNLFYRINPSIQGRKGAKEVLIPAGYGAGVKRLLEAAFESLIRDVTNSYESLHNRHKNLEANKGSTSETEYNKEMESIVNAYNELQDDLRAALDDREFNLPHPSEMLNSDTFLTKEEQKNLKESYDDAIGVLIINSFNKYSESFNEARKANIRFHEASANIYLTLHNTQLNKALEAKKEKIKESLNTTHKELVQNRLDNANAKRTKNKQPLTYEDMLETMAKDQLEFEGLTKQEYKEQVEKPLLKVFPTLNTAFNYAESRHKRKLSDIRILKSKTTTVDVSDSYQMKTKGADGKVKYKKASVLTQEWVSAGVAPNSAQVQGVDARIAFEAAAMNGNVSLNVHDNVISGRRNYVPMVRVLNKKFYETTRDYHANLASVNAFIDTLEGLVNIKDDIDEEVFNKTVIDSLINFLNFNSKEKEAYLDATDGDINEIVSDVRPQVIHEIDKAIQRDIQKLGHYEKVTVVHQYAGYGGQYELTAEDKAKEKEELAKLEKIQETVKERVTKLLAEISETSDETRKQGFKDLEIEQQEQSLLKPYSLNQLQKSVHKLRDGSAEFKLFDYLVSVAKNNKELTIIMTENLPNRAEGMYDNKTNTIYLRPSIMSNNELSADRKIRLINHELLHALTETGLRQGKANNTKAYQDLGKMYEQLKAKANGKFVKELADINEFIAYGLTDEKFRKFIADNLDAKDISIRGRFKDALTKFLAAVHSILGFNTSNNFDKFTKTVHKLIVPYEPIQGTEVLRHSASAMKSNKANIERGMKAMNQVITTKADKKRAMYRNDIGWIDFVWGSTGVLKANGKTKGAMGISHIIEARMRKDGMDYREVTRMLTEDIVKTIALGTQTKEYNQGKSTSLHIEYMGYRASLIKTKGSNSWVINAFELFDKESDGDVVKSIGSSTSTHTTPILHRDGMGASDKNSIAPKDIPFKQRYSQSDVTSDMSTVEVIQSLDSSMIDSEHNQRLDDLTQRIIGIFGMNSNQDTLVDNSKILQSDALVHGFRMSDKEIAVYNSLHAIFTAMETHKANHNYQSLVKLYSDAKKQLSYKDFLTTDRPTPEDILEAKSKYDYLFNSKEHLNDRIAVFASLGLANEEMVNILQKPRQLKERELNTWFDELMAILDKIVKALTEKAFFKGGKDFQSQLNVLSDKLLKVDADVRANKRALHERAWQGVGFLTKPLNMAIKSAMRQGIKPATKLKGSDNGILDTIGRTAETFAKLHENGSEEKMQKVIENILSIQKGAYNELGELVNEVSGFVGSGSKRTIERLLRVTQSLGRARDMWKTSVMNNILKEFPNNGKDLTKEQKSAVTRTLLRTDVSSLLDGNNTDYVIRLIKDSKFRKQEIGELHSLILSQGFSKSRANGIIMSAMDLAAYLSHEEVPDNLYKNAEGIARFYGVESDTNILKAIDKLATIQALSYVDNKDIDTVNDMLEKYPDALINLLELHKAYATISKEQEFAQNKYSYQKGYLPQKTNSLRSLQFAKSIQEVEKLKNEGWELITKDPQGMKKDSADHTDPKYLMFHKNINYREYNSGALEMKDTHAKGAIIYTHRDHKDINRYIRDKDKKMVDRNTNVDPKDYNPFENTGNMVMAYDPEGAIINVHYEMRGSTRDKYLERDNSFDVLMGMYAYGINTTPVIREQQKNVAKALYEDFKSSYKKEPHLFMVLDPKSKDPKIQEMYRMMPYSFRAQAREMFGQGNPIMVRKSLFLTVFGYRQLSLADLFDKQFNDLGFLGKGFVSGSYLFLGKKAKGRITAAEYFTNKLTKIGKDFIVIRNPKVLKGNIIANSLMLMLHGINPVTVVKEYLRVWKQGRDYVVLEKEMYDLMVEINKAKGKRRQDIQNEINDIQARLVKHPMHVYFKEGIMSSIVDEVQVDGTDSYGSIWEEKFDEYKNKLISKEMQQGIDFFMMNKGSPLHNAMSSATQFSDFSAKVILVEHLKKSGMSEKMAIAEAQETFINYDIPASPMVDYASRMGFFMFINFLKRYQKPLVKSLSRTPASTILQHMITENFTNEAGILDPFILNRIGNNPFDMGMFDIVSVPDDILTMKLMDAMIPDVF</sequence>
<reference evidence="6 7" key="1">
    <citation type="submission" date="2015-05" db="EMBL/GenBank/DDBJ databases">
        <authorList>
            <person name="Dickey A."/>
            <person name="Clawson M."/>
            <person name="Bono J."/>
            <person name="Loy J.D."/>
        </authorList>
    </citation>
    <scope>NUCLEOTIDE SEQUENCE [LARGE SCALE GENOMIC DNA]</scope>
    <source>
        <strain evidence="6 7">22581</strain>
    </source>
</reference>
<protein>
    <recommendedName>
        <fullName evidence="8">Transglycosylase SLT domain-containing protein</fullName>
    </recommendedName>
</protein>
<evidence type="ECO:0000256" key="1">
    <source>
        <dbReference type="ARBA" id="ARBA00007734"/>
    </source>
</evidence>
<dbReference type="Gene3D" id="1.10.530.10">
    <property type="match status" value="1"/>
</dbReference>
<dbReference type="InterPro" id="IPR008258">
    <property type="entry name" value="Transglycosylase_SLT_dom_1"/>
</dbReference>
<feature type="compositionally biased region" description="Polar residues" evidence="3">
    <location>
        <begin position="1476"/>
        <end position="1489"/>
    </location>
</feature>
<accession>A0AAC8T860</accession>
<dbReference type="SUPFAM" id="SSF53955">
    <property type="entry name" value="Lysozyme-like"/>
    <property type="match status" value="1"/>
</dbReference>
<name>A0AAC8T860_9GAMM</name>
<feature type="domain" description="Transglycosylase SLT" evidence="4">
    <location>
        <begin position="747"/>
        <end position="836"/>
    </location>
</feature>
<evidence type="ECO:0000259" key="5">
    <source>
        <dbReference type="Pfam" id="PF18809"/>
    </source>
</evidence>
<feature type="domain" description="Phage-Barnase-EndoU-ColicinE5/D-RelE-like nuclease" evidence="5">
    <location>
        <begin position="3064"/>
        <end position="3168"/>
    </location>
</feature>
<evidence type="ECO:0000313" key="7">
    <source>
        <dbReference type="Proteomes" id="UP000077465"/>
    </source>
</evidence>
<dbReference type="CDD" id="cd00254">
    <property type="entry name" value="LT-like"/>
    <property type="match status" value="1"/>
</dbReference>